<proteinExistence type="predicted"/>
<organism evidence="2">
    <name type="scientific">Medioppia subpectinata</name>
    <dbReference type="NCBI Taxonomy" id="1979941"/>
    <lineage>
        <taxon>Eukaryota</taxon>
        <taxon>Metazoa</taxon>
        <taxon>Ecdysozoa</taxon>
        <taxon>Arthropoda</taxon>
        <taxon>Chelicerata</taxon>
        <taxon>Arachnida</taxon>
        <taxon>Acari</taxon>
        <taxon>Acariformes</taxon>
        <taxon>Sarcoptiformes</taxon>
        <taxon>Oribatida</taxon>
        <taxon>Brachypylina</taxon>
        <taxon>Oppioidea</taxon>
        <taxon>Oppiidae</taxon>
        <taxon>Medioppia</taxon>
    </lineage>
</organism>
<dbReference type="EMBL" id="OC871256">
    <property type="protein sequence ID" value="CAD7635360.1"/>
    <property type="molecule type" value="Genomic_DNA"/>
</dbReference>
<evidence type="ECO:0000256" key="1">
    <source>
        <dbReference type="SAM" id="SignalP"/>
    </source>
</evidence>
<name>A0A7R9L5M0_9ACAR</name>
<dbReference type="Proteomes" id="UP000759131">
    <property type="component" value="Unassembled WGS sequence"/>
</dbReference>
<keyword evidence="3" id="KW-1185">Reference proteome</keyword>
<dbReference type="AlphaFoldDB" id="A0A7R9L5M0"/>
<keyword evidence="1" id="KW-0732">Signal</keyword>
<reference evidence="2" key="1">
    <citation type="submission" date="2020-11" db="EMBL/GenBank/DDBJ databases">
        <authorList>
            <person name="Tran Van P."/>
        </authorList>
    </citation>
    <scope>NUCLEOTIDE SEQUENCE</scope>
</reference>
<feature type="chain" id="PRO_5035592014" evidence="1">
    <location>
        <begin position="18"/>
        <end position="101"/>
    </location>
</feature>
<evidence type="ECO:0000313" key="2">
    <source>
        <dbReference type="EMBL" id="CAD7635360.1"/>
    </source>
</evidence>
<accession>A0A7R9L5M0</accession>
<feature type="signal peptide" evidence="1">
    <location>
        <begin position="1"/>
        <end position="17"/>
    </location>
</feature>
<dbReference type="EMBL" id="CAJPIZ010016681">
    <property type="protein sequence ID" value="CAG2115790.1"/>
    <property type="molecule type" value="Genomic_DNA"/>
</dbReference>
<sequence>MKSLELLTITTLTIVSAQTYGFTPYYGMGYNPFTSPYYGYGLGLGGYGGGYGGYGGGYGGYGGYYGRYPYSSGYGGYGGSGYYPYFSRSDVSKSGSDNGKS</sequence>
<evidence type="ECO:0000313" key="3">
    <source>
        <dbReference type="Proteomes" id="UP000759131"/>
    </source>
</evidence>
<protein>
    <submittedName>
        <fullName evidence="2">Uncharacterized protein</fullName>
    </submittedName>
</protein>
<gene>
    <name evidence="2" type="ORF">OSB1V03_LOCUS15751</name>
</gene>